<comment type="caution">
    <text evidence="2">The sequence shown here is derived from an EMBL/GenBank/DDBJ whole genome shotgun (WGS) entry which is preliminary data.</text>
</comment>
<evidence type="ECO:0000313" key="3">
    <source>
        <dbReference type="Proteomes" id="UP001529510"/>
    </source>
</evidence>
<name>A0ABD0NTW8_CIRMR</name>
<organism evidence="2 3">
    <name type="scientific">Cirrhinus mrigala</name>
    <name type="common">Mrigala</name>
    <dbReference type="NCBI Taxonomy" id="683832"/>
    <lineage>
        <taxon>Eukaryota</taxon>
        <taxon>Metazoa</taxon>
        <taxon>Chordata</taxon>
        <taxon>Craniata</taxon>
        <taxon>Vertebrata</taxon>
        <taxon>Euteleostomi</taxon>
        <taxon>Actinopterygii</taxon>
        <taxon>Neopterygii</taxon>
        <taxon>Teleostei</taxon>
        <taxon>Ostariophysi</taxon>
        <taxon>Cypriniformes</taxon>
        <taxon>Cyprinidae</taxon>
        <taxon>Labeoninae</taxon>
        <taxon>Labeonini</taxon>
        <taxon>Cirrhinus</taxon>
    </lineage>
</organism>
<dbReference type="Proteomes" id="UP001529510">
    <property type="component" value="Unassembled WGS sequence"/>
</dbReference>
<feature type="non-terminal residue" evidence="2">
    <location>
        <position position="1"/>
    </location>
</feature>
<evidence type="ECO:0000313" key="2">
    <source>
        <dbReference type="EMBL" id="KAL0165349.1"/>
    </source>
</evidence>
<sequence>RRHSLNVDSCKQPAYVSYQQPLRSKRSLSMSGGDIPQMDAAERRSGRSSLSQS</sequence>
<feature type="non-terminal residue" evidence="2">
    <location>
        <position position="53"/>
    </location>
</feature>
<feature type="compositionally biased region" description="Polar residues" evidence="1">
    <location>
        <begin position="17"/>
        <end position="30"/>
    </location>
</feature>
<protein>
    <submittedName>
        <fullName evidence="2">Uncharacterized protein</fullName>
    </submittedName>
</protein>
<keyword evidence="3" id="KW-1185">Reference proteome</keyword>
<evidence type="ECO:0000256" key="1">
    <source>
        <dbReference type="SAM" id="MobiDB-lite"/>
    </source>
</evidence>
<dbReference type="EMBL" id="JAMKFB020000020">
    <property type="protein sequence ID" value="KAL0165349.1"/>
    <property type="molecule type" value="Genomic_DNA"/>
</dbReference>
<dbReference type="AlphaFoldDB" id="A0ABD0NTW8"/>
<gene>
    <name evidence="2" type="ORF">M9458_041102</name>
</gene>
<reference evidence="2 3" key="1">
    <citation type="submission" date="2024-05" db="EMBL/GenBank/DDBJ databases">
        <title>Genome sequencing and assembly of Indian major carp, Cirrhinus mrigala (Hamilton, 1822).</title>
        <authorList>
            <person name="Mohindra V."/>
            <person name="Chowdhury L.M."/>
            <person name="Lal K."/>
            <person name="Jena J.K."/>
        </authorList>
    </citation>
    <scope>NUCLEOTIDE SEQUENCE [LARGE SCALE GENOMIC DNA]</scope>
    <source>
        <strain evidence="2">CM1030</strain>
        <tissue evidence="2">Blood</tissue>
    </source>
</reference>
<accession>A0ABD0NTW8</accession>
<feature type="region of interest" description="Disordered" evidence="1">
    <location>
        <begin position="16"/>
        <end position="53"/>
    </location>
</feature>
<proteinExistence type="predicted"/>